<evidence type="ECO:0000313" key="4">
    <source>
        <dbReference type="Proteomes" id="UP000032233"/>
    </source>
</evidence>
<dbReference type="Pfam" id="PF01558">
    <property type="entry name" value="POR"/>
    <property type="match status" value="1"/>
</dbReference>
<gene>
    <name evidence="3" type="ORF">X474_24240</name>
</gene>
<comment type="caution">
    <text evidence="3">The sequence shown here is derived from an EMBL/GenBank/DDBJ whole genome shotgun (WGS) entry which is preliminary data.</text>
</comment>
<proteinExistence type="predicted"/>
<dbReference type="GO" id="GO:0016903">
    <property type="term" value="F:oxidoreductase activity, acting on the aldehyde or oxo group of donors"/>
    <property type="evidence" value="ECO:0007669"/>
    <property type="project" value="InterPro"/>
</dbReference>
<dbReference type="InterPro" id="IPR002869">
    <property type="entry name" value="Pyrv_flavodox_OxRed_cen"/>
</dbReference>
<evidence type="ECO:0000256" key="1">
    <source>
        <dbReference type="ARBA" id="ARBA00023002"/>
    </source>
</evidence>
<dbReference type="PATRIC" id="fig|1429043.3.peg.5125"/>
<accession>A0A0D2HL82</accession>
<reference evidence="3 4" key="1">
    <citation type="submission" date="2013-11" db="EMBL/GenBank/DDBJ databases">
        <title>Metagenomic analysis of a methanogenic consortium involved in long chain n-alkane degradation.</title>
        <authorList>
            <person name="Davidova I.A."/>
            <person name="Callaghan A.V."/>
            <person name="Wawrik B."/>
            <person name="Pruitt S."/>
            <person name="Marks C."/>
            <person name="Duncan K.E."/>
            <person name="Suflita J.M."/>
        </authorList>
    </citation>
    <scope>NUCLEOTIDE SEQUENCE [LARGE SCALE GENOMIC DNA]</scope>
    <source>
        <strain evidence="3 4">SPR</strain>
    </source>
</reference>
<dbReference type="Proteomes" id="UP000032233">
    <property type="component" value="Unassembled WGS sequence"/>
</dbReference>
<feature type="domain" description="Pyruvate/ketoisovalerate oxidoreductase catalytic" evidence="2">
    <location>
        <begin position="11"/>
        <end position="173"/>
    </location>
</feature>
<keyword evidence="4" id="KW-1185">Reference proteome</keyword>
<dbReference type="InterPro" id="IPR019752">
    <property type="entry name" value="Pyrv/ketoisovalerate_OxRed_cat"/>
</dbReference>
<evidence type="ECO:0000313" key="3">
    <source>
        <dbReference type="EMBL" id="KIX11393.1"/>
    </source>
</evidence>
<evidence type="ECO:0000259" key="2">
    <source>
        <dbReference type="Pfam" id="PF01558"/>
    </source>
</evidence>
<dbReference type="SUPFAM" id="SSF53323">
    <property type="entry name" value="Pyruvate-ferredoxin oxidoreductase, PFOR, domain III"/>
    <property type="match status" value="1"/>
</dbReference>
<dbReference type="OrthoDB" id="9789125at2"/>
<dbReference type="InParanoid" id="A0A0D2HL82"/>
<name>A0A0D2HL82_9BACT</name>
<dbReference type="RefSeq" id="WP_044351973.1">
    <property type="nucleotide sequence ID" value="NZ_AZAC01000056.1"/>
</dbReference>
<dbReference type="PANTHER" id="PTHR42730">
    <property type="entry name" value="2-OXOGLUTARATE SYNTHASE SUBUNIT KORC"/>
    <property type="match status" value="1"/>
</dbReference>
<dbReference type="STRING" id="1429043.X474_24240"/>
<protein>
    <submittedName>
        <fullName evidence="3">2-oxoacid:ferredoxin oxidoreductase subunit gamma</fullName>
    </submittedName>
</protein>
<dbReference type="InterPro" id="IPR052554">
    <property type="entry name" value="2-oxoglutarate_synth_KorC"/>
</dbReference>
<dbReference type="AlphaFoldDB" id="A0A0D2HL82"/>
<keyword evidence="1" id="KW-0560">Oxidoreductase</keyword>
<sequence>MHTSTLFAGFGGQGVLLMGYVLSHGAMLKGLNVTYFPAYGAEMRGGTANCTVTLADHKIASPVASNPDVLVAMNPPSLDKFESTVAENGLVVLNSSLIERGPERDDVEVLNVPTVELAREVGSERAGNMIMIGAVCAKTGFMTLEETFHGMHAALKGKEKFFPMNEKGIERGFAFAKDGK</sequence>
<dbReference type="EMBL" id="AZAC01000056">
    <property type="protein sequence ID" value="KIX11393.1"/>
    <property type="molecule type" value="Genomic_DNA"/>
</dbReference>
<dbReference type="Gene3D" id="3.40.920.10">
    <property type="entry name" value="Pyruvate-ferredoxin oxidoreductase, PFOR, domain III"/>
    <property type="match status" value="1"/>
</dbReference>
<organism evidence="3 4">
    <name type="scientific">Dethiosulfatarculus sandiegensis</name>
    <dbReference type="NCBI Taxonomy" id="1429043"/>
    <lineage>
        <taxon>Bacteria</taxon>
        <taxon>Pseudomonadati</taxon>
        <taxon>Thermodesulfobacteriota</taxon>
        <taxon>Desulfarculia</taxon>
        <taxon>Desulfarculales</taxon>
        <taxon>Desulfarculaceae</taxon>
        <taxon>Dethiosulfatarculus</taxon>
    </lineage>
</organism>
<dbReference type="PANTHER" id="PTHR42730:SF1">
    <property type="entry name" value="2-OXOGLUTARATE SYNTHASE SUBUNIT KORC"/>
    <property type="match status" value="1"/>
</dbReference>